<dbReference type="Gene3D" id="3.40.50.720">
    <property type="entry name" value="NAD(P)-binding Rossmann-like Domain"/>
    <property type="match status" value="1"/>
</dbReference>
<dbReference type="Pfam" id="PF13561">
    <property type="entry name" value="adh_short_C2"/>
    <property type="match status" value="1"/>
</dbReference>
<gene>
    <name evidence="3" type="ORF">E4L96_10320</name>
</gene>
<evidence type="ECO:0000256" key="1">
    <source>
        <dbReference type="ARBA" id="ARBA00006484"/>
    </source>
</evidence>
<dbReference type="EMBL" id="SPVF01000131">
    <property type="protein sequence ID" value="TFW20480.1"/>
    <property type="molecule type" value="Genomic_DNA"/>
</dbReference>
<dbReference type="PANTHER" id="PTHR24321:SF8">
    <property type="entry name" value="ESTRADIOL 17-BETA-DEHYDROGENASE 8-RELATED"/>
    <property type="match status" value="1"/>
</dbReference>
<dbReference type="InterPro" id="IPR036291">
    <property type="entry name" value="NAD(P)-bd_dom_sf"/>
</dbReference>
<protein>
    <submittedName>
        <fullName evidence="3">SDR family oxidoreductase</fullName>
    </submittedName>
</protein>
<feature type="non-terminal residue" evidence="3">
    <location>
        <position position="1"/>
    </location>
</feature>
<evidence type="ECO:0000313" key="4">
    <source>
        <dbReference type="Proteomes" id="UP000298438"/>
    </source>
</evidence>
<dbReference type="PANTHER" id="PTHR24321">
    <property type="entry name" value="DEHYDROGENASES, SHORT CHAIN"/>
    <property type="match status" value="1"/>
</dbReference>
<reference evidence="3 4" key="1">
    <citation type="submission" date="2019-03" db="EMBL/GenBank/DDBJ databases">
        <title>Draft Genome Sequence of Massilia arenosa sp. nov., a Novel Massilia Species Isolated from a Sandy-loam Maize Soil.</title>
        <authorList>
            <person name="Raths R."/>
            <person name="Peta V."/>
            <person name="Bucking H."/>
        </authorList>
    </citation>
    <scope>NUCLEOTIDE SEQUENCE [LARGE SCALE GENOMIC DNA]</scope>
    <source>
        <strain evidence="3 4">MC02</strain>
    </source>
</reference>
<dbReference type="InterPro" id="IPR020904">
    <property type="entry name" value="Sc_DH/Rdtase_CS"/>
</dbReference>
<dbReference type="OrthoDB" id="6823797at2"/>
<dbReference type="CDD" id="cd05233">
    <property type="entry name" value="SDR_c"/>
    <property type="match status" value="1"/>
</dbReference>
<dbReference type="PRINTS" id="PR00081">
    <property type="entry name" value="GDHRDH"/>
</dbReference>
<organism evidence="3 4">
    <name type="scientific">Zemynaea arenosa</name>
    <dbReference type="NCBI Taxonomy" id="2561931"/>
    <lineage>
        <taxon>Bacteria</taxon>
        <taxon>Pseudomonadati</taxon>
        <taxon>Pseudomonadota</taxon>
        <taxon>Betaproteobacteria</taxon>
        <taxon>Burkholderiales</taxon>
        <taxon>Oxalobacteraceae</taxon>
        <taxon>Telluria group</taxon>
        <taxon>Zemynaea</taxon>
    </lineage>
</organism>
<accession>A0A4Y9SGH1</accession>
<dbReference type="InterPro" id="IPR002347">
    <property type="entry name" value="SDR_fam"/>
</dbReference>
<comment type="caution">
    <text evidence="3">The sequence shown here is derived from an EMBL/GenBank/DDBJ whole genome shotgun (WGS) entry which is preliminary data.</text>
</comment>
<comment type="similarity">
    <text evidence="1">Belongs to the short-chain dehydrogenases/reductases (SDR) family.</text>
</comment>
<evidence type="ECO:0000313" key="3">
    <source>
        <dbReference type="EMBL" id="TFW20480.1"/>
    </source>
</evidence>
<dbReference type="PRINTS" id="PR00080">
    <property type="entry name" value="SDRFAMILY"/>
</dbReference>
<keyword evidence="2" id="KW-0560">Oxidoreductase</keyword>
<evidence type="ECO:0000256" key="2">
    <source>
        <dbReference type="ARBA" id="ARBA00023002"/>
    </source>
</evidence>
<proteinExistence type="inferred from homology"/>
<dbReference type="Proteomes" id="UP000298438">
    <property type="component" value="Unassembled WGS sequence"/>
</dbReference>
<dbReference type="SUPFAM" id="SSF51735">
    <property type="entry name" value="NAD(P)-binding Rossmann-fold domains"/>
    <property type="match status" value="1"/>
</dbReference>
<sequence length="209" mass="21450">AGLDLVPSAGVDHAAVADLRDEAALAAALRAVEQAVGAPDIVVHAAAMQVQGGCLDTEPAVYADIYNVNVIGAVRLLRWCVPHMRASGGGSVVLLSSINARFATPTLAAYAASKAALESLARTAAVELAPDGIRVNAIAPASVDTPLFRASFADSPDGALEKNKERHPLARFGTAEEVAELALFLASPRASWVTGSVYPIDGGASATRR</sequence>
<dbReference type="PROSITE" id="PS00061">
    <property type="entry name" value="ADH_SHORT"/>
    <property type="match status" value="1"/>
</dbReference>
<dbReference type="AlphaFoldDB" id="A0A4Y9SGH1"/>
<dbReference type="FunFam" id="3.40.50.720:FF:000084">
    <property type="entry name" value="Short-chain dehydrogenase reductase"/>
    <property type="match status" value="1"/>
</dbReference>
<name>A0A4Y9SGH1_9BURK</name>
<dbReference type="RefSeq" id="WP_135207138.1">
    <property type="nucleotide sequence ID" value="NZ_SPVF01000131.1"/>
</dbReference>
<keyword evidence="4" id="KW-1185">Reference proteome</keyword>
<dbReference type="GO" id="GO:0016491">
    <property type="term" value="F:oxidoreductase activity"/>
    <property type="evidence" value="ECO:0007669"/>
    <property type="project" value="UniProtKB-KW"/>
</dbReference>